<evidence type="ECO:0000313" key="4">
    <source>
        <dbReference type="Proteomes" id="UP001375370"/>
    </source>
</evidence>
<organism evidence="3 4">
    <name type="scientific">Candidatus Dehalogenimonas loeffleri</name>
    <dbReference type="NCBI Taxonomy" id="3127115"/>
    <lineage>
        <taxon>Bacteria</taxon>
        <taxon>Bacillati</taxon>
        <taxon>Chloroflexota</taxon>
        <taxon>Dehalococcoidia</taxon>
        <taxon>Dehalococcoidales</taxon>
        <taxon>Dehalococcoidaceae</taxon>
        <taxon>Dehalogenimonas</taxon>
    </lineage>
</organism>
<dbReference type="RefSeq" id="WP_338737475.1">
    <property type="nucleotide sequence ID" value="NZ_CP146612.1"/>
</dbReference>
<gene>
    <name evidence="3" type="ORF">V8247_08810</name>
</gene>
<dbReference type="SUPFAM" id="SSF158499">
    <property type="entry name" value="DnaD domain-like"/>
    <property type="match status" value="1"/>
</dbReference>
<dbReference type="InterPro" id="IPR053162">
    <property type="entry name" value="DnaD"/>
</dbReference>
<dbReference type="Pfam" id="PF07261">
    <property type="entry name" value="DnaB_2"/>
    <property type="match status" value="1"/>
</dbReference>
<dbReference type="EMBL" id="CP146612">
    <property type="protein sequence ID" value="WWX25335.1"/>
    <property type="molecule type" value="Genomic_DNA"/>
</dbReference>
<dbReference type="Proteomes" id="UP001375370">
    <property type="component" value="Chromosome"/>
</dbReference>
<proteinExistence type="inferred from homology"/>
<evidence type="ECO:0000256" key="1">
    <source>
        <dbReference type="ARBA" id="ARBA00093462"/>
    </source>
</evidence>
<name>A0ABZ2JAC6_9CHLR</name>
<sequence>MNQVFDGYSESFDYSGIPKPFFSRVMPIINDLDELKTTLIFFKLFFAKKGQPRFVTDLELVAEAQGQLDQDQIRKAMNLAGQHNHIIELNGVNGAKTYFLNDASGRKSVALIKQGEIQVPEVVPAIPVTPPIETPNIFSLYEQNIGLITPIIADELRSAMDNYPETWIRDAISEASELNKRSWRYISKILDNWATQGERNGTHQRDIQKGPDKYVKGRYGKFVQR</sequence>
<evidence type="ECO:0000313" key="3">
    <source>
        <dbReference type="EMBL" id="WWX25335.1"/>
    </source>
</evidence>
<keyword evidence="4" id="KW-1185">Reference proteome</keyword>
<dbReference type="NCBIfam" id="TIGR01446">
    <property type="entry name" value="DnaD_dom"/>
    <property type="match status" value="1"/>
</dbReference>
<dbReference type="Gene3D" id="1.10.10.630">
    <property type="entry name" value="DnaD domain-like"/>
    <property type="match status" value="1"/>
</dbReference>
<feature type="domain" description="DnaB/C C-terminal" evidence="2">
    <location>
        <begin position="138"/>
        <end position="197"/>
    </location>
</feature>
<dbReference type="PANTHER" id="PTHR37293:SF5">
    <property type="entry name" value="DNA REPLICATION PROTEIN"/>
    <property type="match status" value="1"/>
</dbReference>
<comment type="similarity">
    <text evidence="1">Belongs to the DnaB/DnaD family.</text>
</comment>
<evidence type="ECO:0000259" key="2">
    <source>
        <dbReference type="Pfam" id="PF07261"/>
    </source>
</evidence>
<accession>A0ABZ2JAC6</accession>
<dbReference type="InterPro" id="IPR034829">
    <property type="entry name" value="DnaD-like_sf"/>
</dbReference>
<reference evidence="3 4" key="1">
    <citation type="submission" date="2024-03" db="EMBL/GenBank/DDBJ databases">
        <title>A Dehalogenimonas Isolated from Estuarine Sediments Dihaloeliminates Chlorinated Alkanes.</title>
        <authorList>
            <person name="Yang Y."/>
            <person name="Wang H."/>
        </authorList>
    </citation>
    <scope>NUCLEOTIDE SEQUENCE [LARGE SCALE GENOMIC DNA]</scope>
    <source>
        <strain evidence="3 4">W</strain>
    </source>
</reference>
<protein>
    <submittedName>
        <fullName evidence="3">DnaD domain protein</fullName>
    </submittedName>
</protein>
<dbReference type="InterPro" id="IPR006343">
    <property type="entry name" value="DnaB/C_C"/>
</dbReference>
<dbReference type="PANTHER" id="PTHR37293">
    <property type="entry name" value="PHAGE REPLICATION PROTEIN-RELATED"/>
    <property type="match status" value="1"/>
</dbReference>